<dbReference type="InterPro" id="IPR003781">
    <property type="entry name" value="CoA-bd"/>
</dbReference>
<dbReference type="Pfam" id="PF13607">
    <property type="entry name" value="Succ_CoA_lig"/>
    <property type="match status" value="1"/>
</dbReference>
<evidence type="ECO:0000259" key="4">
    <source>
        <dbReference type="PROSITE" id="PS51186"/>
    </source>
</evidence>
<organism evidence="5 6">
    <name type="scientific">Vibrio ulleungensis</name>
    <dbReference type="NCBI Taxonomy" id="2807619"/>
    <lineage>
        <taxon>Bacteria</taxon>
        <taxon>Pseudomonadati</taxon>
        <taxon>Pseudomonadota</taxon>
        <taxon>Gammaproteobacteria</taxon>
        <taxon>Vibrionales</taxon>
        <taxon>Vibrionaceae</taxon>
        <taxon>Vibrio</taxon>
    </lineage>
</organism>
<gene>
    <name evidence="5" type="ORF">JQC93_04650</name>
</gene>
<dbReference type="Gene3D" id="3.40.50.720">
    <property type="entry name" value="NAD(P)-binding Rossmann-like Domain"/>
    <property type="match status" value="1"/>
</dbReference>
<proteinExistence type="predicted"/>
<name>A0ABS2HDM5_9VIBR</name>
<dbReference type="Pfam" id="PF13380">
    <property type="entry name" value="CoA_binding_2"/>
    <property type="match status" value="1"/>
</dbReference>
<dbReference type="InterPro" id="IPR051538">
    <property type="entry name" value="Acyl-CoA_Synth/Transferase"/>
</dbReference>
<reference evidence="5 6" key="1">
    <citation type="submission" date="2021-02" db="EMBL/GenBank/DDBJ databases">
        <authorList>
            <person name="Park J.-S."/>
        </authorList>
    </citation>
    <scope>NUCLEOTIDE SEQUENCE [LARGE SCALE GENOMIC DNA]</scope>
    <source>
        <strain evidence="5 6">188UL20-2</strain>
    </source>
</reference>
<dbReference type="InterPro" id="IPR016181">
    <property type="entry name" value="Acyl_CoA_acyltransferase"/>
</dbReference>
<evidence type="ECO:0000256" key="1">
    <source>
        <dbReference type="ARBA" id="ARBA00022598"/>
    </source>
</evidence>
<keyword evidence="3" id="KW-0067">ATP-binding</keyword>
<dbReference type="SUPFAM" id="SSF51735">
    <property type="entry name" value="NAD(P)-binding Rossmann-fold domains"/>
    <property type="match status" value="1"/>
</dbReference>
<comment type="caution">
    <text evidence="5">The sequence shown here is derived from an EMBL/GenBank/DDBJ whole genome shotgun (WGS) entry which is preliminary data.</text>
</comment>
<feature type="domain" description="N-acetyltransferase" evidence="4">
    <location>
        <begin position="733"/>
        <end position="887"/>
    </location>
</feature>
<dbReference type="InterPro" id="IPR000182">
    <property type="entry name" value="GNAT_dom"/>
</dbReference>
<accession>A0ABS2HDM5</accession>
<keyword evidence="1 5" id="KW-0436">Ligase</keyword>
<sequence>MSDLNALFSPSSIAVVGATERRQSAGNIVFRNLINSGYSGIILPINTKRRSVCGVLAYSSIDKAPIVPELAILCTQSKHNPALIEELGSAGVKAVIIVDSQTSQESLEIESELLESAKRYGMRILGPNSLGLILPWKNLNLSLSPISAQQGSLAFVSQSAAICSTVLDWAKDKQIGFSAFVSVGRGIDIDFADLLDTLALDSKTRAILVYVDSIVDARKFMSAARAASRNRRVLVVKGGRSPEGALAASRHSGLPNTTMDVVFDSAIKRSGMLRVHNTHELFAAVETLTHSVPLRGERLTIVTNGGGPAIMAVDSLSDRGGKLADLSVELQQRLLSLNVTEASNPIDLGGDATAKRYVDTLTALMDSEETDAILVMHSPTAVVDPLDMATQVLDVVKAHPKRKRYNILTNWTGESSTVGARKKINAEGIPTYRTPESAAVAFMHLVEYRRNQRQLMQTPSSLEGISVEEKVKAEQWLNQQISKGDTHLGPHTAAELFTHYGFDVLPTWHVKDALQASEKASEVGFPIALKIQSKQLSRKSDVHGVQLNLRSQQEVYEAATTMLQRISIEHPDALVDGLIVQAMAPRAGAIELRVRVFTDPVFGPVICVGQGGRQWDVARDASIGLPPLNQALARYLVIGAIQNRHLPQPQFPNAYDIDTLAEFLSKLSQMVIDCRAIEQLDIHPVILSGKQLTIVDADIQLTLPGDRPRARLAIRPYPVELEQSVELKDGRQILLRPIRPEDEPYHGEFIGRVSKEDLYKRFFTEVGELNHEALANLTQIDYDREMAFIAVTADEHNPSIIGVSRLLAEPDKRSSEFAVLVQSDLKGVGLGRLLMEKIIDYGRENGIQEITGMTMPTNRGMIGLSQKLGFEVSVDFEDGTADMRLTL</sequence>
<dbReference type="Gene3D" id="3.30.470.20">
    <property type="entry name" value="ATP-grasp fold, B domain"/>
    <property type="match status" value="1"/>
</dbReference>
<keyword evidence="2" id="KW-0547">Nucleotide-binding</keyword>
<dbReference type="InterPro" id="IPR013815">
    <property type="entry name" value="ATP_grasp_subdomain_1"/>
</dbReference>
<dbReference type="InterPro" id="IPR036291">
    <property type="entry name" value="NAD(P)-bd_dom_sf"/>
</dbReference>
<protein>
    <submittedName>
        <fullName evidence="5">Bifunctional acetate--CoA ligase family protein/GNAT family N-acetyltransferase</fullName>
    </submittedName>
</protein>
<dbReference type="InterPro" id="IPR032875">
    <property type="entry name" value="Succ_CoA_lig_flav_dom"/>
</dbReference>
<dbReference type="Gene3D" id="3.40.630.30">
    <property type="match status" value="1"/>
</dbReference>
<evidence type="ECO:0000256" key="2">
    <source>
        <dbReference type="ARBA" id="ARBA00022741"/>
    </source>
</evidence>
<evidence type="ECO:0000313" key="6">
    <source>
        <dbReference type="Proteomes" id="UP000809621"/>
    </source>
</evidence>
<dbReference type="InterPro" id="IPR016102">
    <property type="entry name" value="Succinyl-CoA_synth-like"/>
</dbReference>
<evidence type="ECO:0000313" key="5">
    <source>
        <dbReference type="EMBL" id="MBM7035690.1"/>
    </source>
</evidence>
<dbReference type="PANTHER" id="PTHR43334:SF1">
    <property type="entry name" value="3-HYDROXYPROPIONATE--COA LIGASE [ADP-FORMING]"/>
    <property type="match status" value="1"/>
</dbReference>
<evidence type="ECO:0000256" key="3">
    <source>
        <dbReference type="ARBA" id="ARBA00022840"/>
    </source>
</evidence>
<dbReference type="SUPFAM" id="SSF52210">
    <property type="entry name" value="Succinyl-CoA synthetase domains"/>
    <property type="match status" value="2"/>
</dbReference>
<dbReference type="Gene3D" id="3.40.50.261">
    <property type="entry name" value="Succinyl-CoA synthetase domains"/>
    <property type="match status" value="2"/>
</dbReference>
<keyword evidence="6" id="KW-1185">Reference proteome</keyword>
<dbReference type="Gene3D" id="3.30.1490.20">
    <property type="entry name" value="ATP-grasp fold, A domain"/>
    <property type="match status" value="1"/>
</dbReference>
<dbReference type="Pfam" id="PF13549">
    <property type="entry name" value="ATP-grasp_5"/>
    <property type="match status" value="1"/>
</dbReference>
<dbReference type="Pfam" id="PF00583">
    <property type="entry name" value="Acetyltransf_1"/>
    <property type="match status" value="1"/>
</dbReference>
<dbReference type="GO" id="GO:0016874">
    <property type="term" value="F:ligase activity"/>
    <property type="evidence" value="ECO:0007669"/>
    <property type="project" value="UniProtKB-KW"/>
</dbReference>
<dbReference type="Proteomes" id="UP000809621">
    <property type="component" value="Unassembled WGS sequence"/>
</dbReference>
<dbReference type="SMART" id="SM00881">
    <property type="entry name" value="CoA_binding"/>
    <property type="match status" value="1"/>
</dbReference>
<dbReference type="PROSITE" id="PS51186">
    <property type="entry name" value="GNAT"/>
    <property type="match status" value="1"/>
</dbReference>
<dbReference type="SUPFAM" id="SSF56059">
    <property type="entry name" value="Glutathione synthetase ATP-binding domain-like"/>
    <property type="match status" value="1"/>
</dbReference>
<dbReference type="SUPFAM" id="SSF55729">
    <property type="entry name" value="Acyl-CoA N-acyltransferases (Nat)"/>
    <property type="match status" value="1"/>
</dbReference>
<dbReference type="PANTHER" id="PTHR43334">
    <property type="entry name" value="ACETATE--COA LIGASE [ADP-FORMING]"/>
    <property type="match status" value="1"/>
</dbReference>
<dbReference type="RefSeq" id="WP_205157270.1">
    <property type="nucleotide sequence ID" value="NZ_JAFEUM010000001.1"/>
</dbReference>
<dbReference type="EMBL" id="JAFEUM010000001">
    <property type="protein sequence ID" value="MBM7035690.1"/>
    <property type="molecule type" value="Genomic_DNA"/>
</dbReference>